<evidence type="ECO:0000256" key="2">
    <source>
        <dbReference type="ARBA" id="ARBA00022803"/>
    </source>
</evidence>
<dbReference type="OrthoDB" id="3261813at2759"/>
<keyword evidence="2" id="KW-0802">TPR repeat</keyword>
<dbReference type="PANTHER" id="PTHR45641">
    <property type="entry name" value="TETRATRICOPEPTIDE REPEAT PROTEIN (AFU_ORTHOLOGUE AFUA_6G03870)"/>
    <property type="match status" value="1"/>
</dbReference>
<accession>A0A0C3C3V7</accession>
<proteinExistence type="predicted"/>
<gene>
    <name evidence="5" type="ORF">M413DRAFT_448000</name>
</gene>
<evidence type="ECO:0000313" key="5">
    <source>
        <dbReference type="EMBL" id="KIM38266.1"/>
    </source>
</evidence>
<reference evidence="6" key="2">
    <citation type="submission" date="2015-01" db="EMBL/GenBank/DDBJ databases">
        <title>Evolutionary Origins and Diversification of the Mycorrhizal Mutualists.</title>
        <authorList>
            <consortium name="DOE Joint Genome Institute"/>
            <consortium name="Mycorrhizal Genomics Consortium"/>
            <person name="Kohler A."/>
            <person name="Kuo A."/>
            <person name="Nagy L.G."/>
            <person name="Floudas D."/>
            <person name="Copeland A."/>
            <person name="Barry K.W."/>
            <person name="Cichocki N."/>
            <person name="Veneault-Fourrey C."/>
            <person name="LaButti K."/>
            <person name="Lindquist E.A."/>
            <person name="Lipzen A."/>
            <person name="Lundell T."/>
            <person name="Morin E."/>
            <person name="Murat C."/>
            <person name="Riley R."/>
            <person name="Ohm R."/>
            <person name="Sun H."/>
            <person name="Tunlid A."/>
            <person name="Henrissat B."/>
            <person name="Grigoriev I.V."/>
            <person name="Hibbett D.S."/>
            <person name="Martin F."/>
        </authorList>
    </citation>
    <scope>NUCLEOTIDE SEQUENCE [LARGE SCALE GENOMIC DNA]</scope>
    <source>
        <strain evidence="6">h7</strain>
    </source>
</reference>
<keyword evidence="1" id="KW-0677">Repeat</keyword>
<organism evidence="5 6">
    <name type="scientific">Hebeloma cylindrosporum</name>
    <dbReference type="NCBI Taxonomy" id="76867"/>
    <lineage>
        <taxon>Eukaryota</taxon>
        <taxon>Fungi</taxon>
        <taxon>Dikarya</taxon>
        <taxon>Basidiomycota</taxon>
        <taxon>Agaricomycotina</taxon>
        <taxon>Agaricomycetes</taxon>
        <taxon>Agaricomycetidae</taxon>
        <taxon>Agaricales</taxon>
        <taxon>Agaricineae</taxon>
        <taxon>Hymenogastraceae</taxon>
        <taxon>Hebeloma</taxon>
    </lineage>
</organism>
<dbReference type="EMBL" id="KN831792">
    <property type="protein sequence ID" value="KIM38266.1"/>
    <property type="molecule type" value="Genomic_DNA"/>
</dbReference>
<evidence type="ECO:0000256" key="3">
    <source>
        <dbReference type="SAM" id="MobiDB-lite"/>
    </source>
</evidence>
<dbReference type="SUPFAM" id="SSF48452">
    <property type="entry name" value="TPR-like"/>
    <property type="match status" value="2"/>
</dbReference>
<feature type="compositionally biased region" description="Basic and acidic residues" evidence="3">
    <location>
        <begin position="1"/>
        <end position="19"/>
    </location>
</feature>
<dbReference type="Proteomes" id="UP000053424">
    <property type="component" value="Unassembled WGS sequence"/>
</dbReference>
<sequence>METQRDGTRDSKLNDEIHEVNGATDSEGQDEGSDLEKRADEIYTKYSVTGDVSYLNDTVTLLREGISTLRVGSKDYVVALDSLGASLTSRFDLLGRKDDMEEAISFLERALEFRKPPHPERPASLVNLAHIIRMGFDKGVLDTTQEKYADALDKAVSLNREALALASPADISLRLYALHGLEIALQSRSRSVAASPEGDQDLNEAVSILTHALELESPDDPAYTKTLDTLATIMRNRVATSKSVDFSLAVSLHRQVIERRPPGHDHRPHALVDLTNVLYTRFQQEGRVGDLDEAISLCREARALTPPSNDFHVTPILRLAVVISKRYEHSGLRADLDESIALSEEALSLLPHSEGYSQRSDALNDLALVLISRYDVGGQMADMDRAIALLKESLEATASGNKNHKSRLNTLNNLAEAYRTRYPQTGDIQELDEAILLLEEALREMPTQFPNRGVVLGNLAHVFKKRYDHLGHLRDLDRAISLDREVMDLIPISNPHHPTALCNLADALATPRRVDEAIKVLRQAVELFSPTEPNISLTLMSLAIILTTRFFFAHERQDLDEAIVLYQRSLKLMDLVHPYYAHVLQGLANALQARYDLDIPNSGVREDPSDLDEGITLLRRALKLSPPLHTGRPRTLSALATALGKLFRNSGDEQYLNEAFCLHEEALKLVRLDDPLRATTLSQLGDLYIQAHDYSNSEKEEDRRRYLERAMENYSLATKGYSESPYQRYNMARKWAGYADAYRHPSALEAYDMTLQILPQVAGLSMNLQSRQEALTAGSDGLARKASICAIRNGDLDKAVEFLEAGRAIFWAQVLNLRTPLEDLRSVSPELERKLRDISAGLERGSHRNKLPVDATDVQAKIDIDREGERLNRLNEEYLQTLAEVRKLEGFEDFLRPSRVSALQEAVRHSRGPVVFLVENEEESRCLVMTSSNVRMLSIPGLPTKKLGMLVGFLQGTLHSRPVSLPSESGGESTWVRKEKMDDEHETLSSNELEDRAGKKFVSGGLHSASVDQVFRFVLRALWDDLVRPLLELLDFSKSDDPPVLNWCPTGLFSFLPIHAAGIYASNGQSIDCASDYIVSSFTPTIGALLVPEQGQQPSTHPFKFLAVIQAQTLPFAKEELRKIESHIPAHSLITLGAPGSPPANVDIVVNALSSASIVHFACHGEQDEAKPLESALILQDGRLPVSRIMQQPMPGGSLAFLSACETAMGDKNLPDEAMSLGASLLFSGFKHIIATMWSINDRDGPTVADAFYKRLFQGADGNALEQPNPNSSARALHDAVKRLRAENVSFRRWVPFIHMGR</sequence>
<dbReference type="InterPro" id="IPR024983">
    <property type="entry name" value="CHAT_dom"/>
</dbReference>
<evidence type="ECO:0000313" key="6">
    <source>
        <dbReference type="Proteomes" id="UP000053424"/>
    </source>
</evidence>
<name>A0A0C3C3V7_HEBCY</name>
<protein>
    <recommendedName>
        <fullName evidence="4">CHAT domain-containing protein</fullName>
    </recommendedName>
</protein>
<feature type="domain" description="CHAT" evidence="4">
    <location>
        <begin position="1018"/>
        <end position="1302"/>
    </location>
</feature>
<dbReference type="PANTHER" id="PTHR45641:SF19">
    <property type="entry name" value="NEPHROCYSTIN-3"/>
    <property type="match status" value="1"/>
</dbReference>
<feature type="region of interest" description="Disordered" evidence="3">
    <location>
        <begin position="1"/>
        <end position="34"/>
    </location>
</feature>
<dbReference type="InterPro" id="IPR011990">
    <property type="entry name" value="TPR-like_helical_dom_sf"/>
</dbReference>
<dbReference type="Gene3D" id="1.25.40.10">
    <property type="entry name" value="Tetratricopeptide repeat domain"/>
    <property type="match status" value="4"/>
</dbReference>
<evidence type="ECO:0000256" key="1">
    <source>
        <dbReference type="ARBA" id="ARBA00022737"/>
    </source>
</evidence>
<evidence type="ECO:0000259" key="4">
    <source>
        <dbReference type="Pfam" id="PF12770"/>
    </source>
</evidence>
<keyword evidence="6" id="KW-1185">Reference proteome</keyword>
<dbReference type="Pfam" id="PF12770">
    <property type="entry name" value="CHAT"/>
    <property type="match status" value="1"/>
</dbReference>
<dbReference type="HOGENOM" id="CLU_001305_0_1_1"/>
<dbReference type="STRING" id="686832.A0A0C3C3V7"/>
<reference evidence="5 6" key="1">
    <citation type="submission" date="2014-04" db="EMBL/GenBank/DDBJ databases">
        <authorList>
            <consortium name="DOE Joint Genome Institute"/>
            <person name="Kuo A."/>
            <person name="Gay G."/>
            <person name="Dore J."/>
            <person name="Kohler A."/>
            <person name="Nagy L.G."/>
            <person name="Floudas D."/>
            <person name="Copeland A."/>
            <person name="Barry K.W."/>
            <person name="Cichocki N."/>
            <person name="Veneault-Fourrey C."/>
            <person name="LaButti K."/>
            <person name="Lindquist E.A."/>
            <person name="Lipzen A."/>
            <person name="Lundell T."/>
            <person name="Morin E."/>
            <person name="Murat C."/>
            <person name="Sun H."/>
            <person name="Tunlid A."/>
            <person name="Henrissat B."/>
            <person name="Grigoriev I.V."/>
            <person name="Hibbett D.S."/>
            <person name="Martin F."/>
            <person name="Nordberg H.P."/>
            <person name="Cantor M.N."/>
            <person name="Hua S.X."/>
        </authorList>
    </citation>
    <scope>NUCLEOTIDE SEQUENCE [LARGE SCALE GENOMIC DNA]</scope>
    <source>
        <strain evidence="6">h7</strain>
    </source>
</reference>